<keyword evidence="4" id="KW-0997">Cell inner membrane</keyword>
<dbReference type="GO" id="GO:0005886">
    <property type="term" value="C:plasma membrane"/>
    <property type="evidence" value="ECO:0007669"/>
    <property type="project" value="UniProtKB-SubCell"/>
</dbReference>
<dbReference type="Gene3D" id="1.20.81.30">
    <property type="entry name" value="Type II secretion system (T2SS), domain F"/>
    <property type="match status" value="2"/>
</dbReference>
<keyword evidence="5 8" id="KW-0812">Transmembrane</keyword>
<evidence type="ECO:0000256" key="1">
    <source>
        <dbReference type="ARBA" id="ARBA00004429"/>
    </source>
</evidence>
<dbReference type="OrthoDB" id="9805682at2"/>
<evidence type="ECO:0000256" key="7">
    <source>
        <dbReference type="ARBA" id="ARBA00023136"/>
    </source>
</evidence>
<dbReference type="EMBL" id="SPIA01000004">
    <property type="protein sequence ID" value="TFH67235.1"/>
    <property type="molecule type" value="Genomic_DNA"/>
</dbReference>
<protein>
    <submittedName>
        <fullName evidence="10">General secretion pathway protein GspF</fullName>
    </submittedName>
</protein>
<evidence type="ECO:0000313" key="10">
    <source>
        <dbReference type="EMBL" id="TFH67235.1"/>
    </source>
</evidence>
<dbReference type="GO" id="GO:0015628">
    <property type="term" value="P:protein secretion by the type II secretion system"/>
    <property type="evidence" value="ECO:0007669"/>
    <property type="project" value="TreeGrafter"/>
</dbReference>
<dbReference type="InterPro" id="IPR018076">
    <property type="entry name" value="T2SS_GspF_dom"/>
</dbReference>
<gene>
    <name evidence="10" type="ORF">E3W66_09450</name>
</gene>
<sequence>MANFHYRAFQRSGRRVSGTIVAESERHARRLLKERQLLPQTVQPQVASGASWRLSSRWSQALSQRSLPTADLILVLRQQAILLQSGLPLDEALALTAEQAENQRQRLLVESWRAEIGQGRSLSEALARSPYQIAESVVAAVAVGEQGAHLETILERIADDLEQSADNRGTLTKALIYPATLVVTALLVLSVMMVWVVPKITAVFISSKRELPLITRAVVACSEFVQQWGLVLLLLAGVVAVGAALWLARGDNRRRWHAALLRLPLVGRWLLMANIADWSRSLGVLLAAGVPILAALKIAAAVVTNLQLRAALLAVIEKMRNGSSLQRSLAEAQLGSGFLVHMVGSGEASSELDKMLLRVSDYYQLRLNNAVELFLKLLNPAIIVAMGVMILTIVAAVMLPIMEMNNMV</sequence>
<comment type="caution">
    <text evidence="10">The sequence shown here is derived from an EMBL/GenBank/DDBJ whole genome shotgun (WGS) entry which is preliminary data.</text>
</comment>
<evidence type="ECO:0000256" key="8">
    <source>
        <dbReference type="SAM" id="Phobius"/>
    </source>
</evidence>
<keyword evidence="7 8" id="KW-0472">Membrane</keyword>
<evidence type="ECO:0000256" key="3">
    <source>
        <dbReference type="ARBA" id="ARBA00022475"/>
    </source>
</evidence>
<dbReference type="FunFam" id="1.20.81.30:FF:000001">
    <property type="entry name" value="Type II secretion system protein F"/>
    <property type="match status" value="1"/>
</dbReference>
<dbReference type="AlphaFoldDB" id="A0A4Y8UEC3"/>
<dbReference type="PANTHER" id="PTHR30012:SF0">
    <property type="entry name" value="TYPE II SECRETION SYSTEM PROTEIN F-RELATED"/>
    <property type="match status" value="1"/>
</dbReference>
<evidence type="ECO:0000256" key="6">
    <source>
        <dbReference type="ARBA" id="ARBA00022989"/>
    </source>
</evidence>
<evidence type="ECO:0000313" key="11">
    <source>
        <dbReference type="Proteomes" id="UP000298133"/>
    </source>
</evidence>
<feature type="domain" description="Type II secretion system protein GspF" evidence="9">
    <location>
        <begin position="278"/>
        <end position="400"/>
    </location>
</feature>
<keyword evidence="6 8" id="KW-1133">Transmembrane helix</keyword>
<dbReference type="Pfam" id="PF00482">
    <property type="entry name" value="T2SSF"/>
    <property type="match status" value="2"/>
</dbReference>
<evidence type="ECO:0000259" key="9">
    <source>
        <dbReference type="Pfam" id="PF00482"/>
    </source>
</evidence>
<dbReference type="InterPro" id="IPR003004">
    <property type="entry name" value="GspF/PilC"/>
</dbReference>
<dbReference type="PRINTS" id="PR00812">
    <property type="entry name" value="BCTERIALGSPF"/>
</dbReference>
<keyword evidence="3" id="KW-1003">Cell membrane</keyword>
<evidence type="ECO:0000256" key="5">
    <source>
        <dbReference type="ARBA" id="ARBA00022692"/>
    </source>
</evidence>
<proteinExistence type="inferred from homology"/>
<dbReference type="InterPro" id="IPR042094">
    <property type="entry name" value="T2SS_GspF_sf"/>
</dbReference>
<evidence type="ECO:0000256" key="4">
    <source>
        <dbReference type="ARBA" id="ARBA00022519"/>
    </source>
</evidence>
<comment type="subcellular location">
    <subcellularLocation>
        <location evidence="1">Cell inner membrane</location>
        <topology evidence="1">Multi-pass membrane protein</topology>
    </subcellularLocation>
</comment>
<name>A0A4Y8UEC3_9GAMM</name>
<keyword evidence="11" id="KW-1185">Reference proteome</keyword>
<organism evidence="10 11">
    <name type="scientific">Gammaproteobacteria bacterium LSUCC0057</name>
    <dbReference type="NCBI Taxonomy" id="2559237"/>
    <lineage>
        <taxon>Bacteria</taxon>
        <taxon>Pseudomonadati</taxon>
        <taxon>Pseudomonadota</taxon>
        <taxon>Gammaproteobacteria</taxon>
        <taxon>Cellvibrionales</taxon>
        <taxon>Porticoccaceae</taxon>
        <taxon>SAR92 clade</taxon>
    </lineage>
</organism>
<dbReference type="PANTHER" id="PTHR30012">
    <property type="entry name" value="GENERAL SECRETION PATHWAY PROTEIN"/>
    <property type="match status" value="1"/>
</dbReference>
<feature type="domain" description="Type II secretion system protein GspF" evidence="9">
    <location>
        <begin position="76"/>
        <end position="198"/>
    </location>
</feature>
<evidence type="ECO:0000256" key="2">
    <source>
        <dbReference type="ARBA" id="ARBA00005745"/>
    </source>
</evidence>
<reference evidence="10 11" key="1">
    <citation type="submission" date="2019-03" db="EMBL/GenBank/DDBJ databases">
        <title>Draft genome of Gammaproteobacteria bacterium LSUCC0057, a member of the SAR92 clade.</title>
        <authorList>
            <person name="Lanclos V.C."/>
            <person name="Doiron C."/>
            <person name="Henson M.W."/>
            <person name="Thrash J.C."/>
        </authorList>
    </citation>
    <scope>NUCLEOTIDE SEQUENCE [LARGE SCALE GENOMIC DNA]</scope>
    <source>
        <strain evidence="10 11">LSUCC0057</strain>
    </source>
</reference>
<feature type="transmembrane region" description="Helical" evidence="8">
    <location>
        <begin position="282"/>
        <end position="303"/>
    </location>
</feature>
<feature type="transmembrane region" description="Helical" evidence="8">
    <location>
        <begin position="174"/>
        <end position="197"/>
    </location>
</feature>
<comment type="similarity">
    <text evidence="2">Belongs to the GSP F family.</text>
</comment>
<dbReference type="Proteomes" id="UP000298133">
    <property type="component" value="Unassembled WGS sequence"/>
</dbReference>
<feature type="transmembrane region" description="Helical" evidence="8">
    <location>
        <begin position="381"/>
        <end position="402"/>
    </location>
</feature>
<accession>A0A4Y8UEC3</accession>
<feature type="transmembrane region" description="Helical" evidence="8">
    <location>
        <begin position="228"/>
        <end position="247"/>
    </location>
</feature>